<comment type="caution">
    <text evidence="1">The sequence shown here is derived from an EMBL/GenBank/DDBJ whole genome shotgun (WGS) entry which is preliminary data.</text>
</comment>
<gene>
    <name evidence="1" type="ORF">C447_07638</name>
</gene>
<dbReference type="SUPFAM" id="SSF47113">
    <property type="entry name" value="Histone-fold"/>
    <property type="match status" value="1"/>
</dbReference>
<reference evidence="1 2" key="1">
    <citation type="journal article" date="2014" name="PLoS Genet.">
        <title>Phylogenetically driven sequencing of extremely halophilic archaea reveals strategies for static and dynamic osmo-response.</title>
        <authorList>
            <person name="Becker E.A."/>
            <person name="Seitzer P.M."/>
            <person name="Tritt A."/>
            <person name="Larsen D."/>
            <person name="Krusor M."/>
            <person name="Yao A.I."/>
            <person name="Wu D."/>
            <person name="Madern D."/>
            <person name="Eisen J.A."/>
            <person name="Darling A.E."/>
            <person name="Facciotti M.T."/>
        </authorList>
    </citation>
    <scope>NUCLEOTIDE SEQUENCE [LARGE SCALE GENOMIC DNA]</scope>
    <source>
        <strain evidence="1 2">100A6</strain>
    </source>
</reference>
<evidence type="ECO:0000313" key="1">
    <source>
        <dbReference type="EMBL" id="EMA39011.1"/>
    </source>
</evidence>
<sequence>MADLIVQSAVKEQLEGMNVSSDFYDALDEAVSDRLADAARRAEDNDRKTVQPRDL</sequence>
<dbReference type="PATRIC" id="fig|1132509.6.peg.1728"/>
<evidence type="ECO:0000313" key="2">
    <source>
        <dbReference type="Proteomes" id="UP000011566"/>
    </source>
</evidence>
<proteinExistence type="predicted"/>
<dbReference type="InterPro" id="IPR009072">
    <property type="entry name" value="Histone-fold"/>
</dbReference>
<accession>M0M032</accession>
<organism evidence="1 2">
    <name type="scientific">Halococcus hamelinensis 100A6</name>
    <dbReference type="NCBI Taxonomy" id="1132509"/>
    <lineage>
        <taxon>Archaea</taxon>
        <taxon>Methanobacteriati</taxon>
        <taxon>Methanobacteriota</taxon>
        <taxon>Stenosarchaea group</taxon>
        <taxon>Halobacteria</taxon>
        <taxon>Halobacteriales</taxon>
        <taxon>Halococcaceae</taxon>
        <taxon>Halococcus</taxon>
    </lineage>
</organism>
<name>M0M032_9EURY</name>
<dbReference type="EMBL" id="AOMB01000022">
    <property type="protein sequence ID" value="EMA39011.1"/>
    <property type="molecule type" value="Genomic_DNA"/>
</dbReference>
<dbReference type="GO" id="GO:0046982">
    <property type="term" value="F:protein heterodimerization activity"/>
    <property type="evidence" value="ECO:0007669"/>
    <property type="project" value="InterPro"/>
</dbReference>
<dbReference type="AlphaFoldDB" id="M0M032"/>
<dbReference type="eggNOG" id="arCOG02989">
    <property type="taxonomic scope" value="Archaea"/>
</dbReference>
<evidence type="ECO:0008006" key="3">
    <source>
        <dbReference type="Google" id="ProtNLM"/>
    </source>
</evidence>
<keyword evidence="2" id="KW-1185">Reference proteome</keyword>
<dbReference type="Proteomes" id="UP000011566">
    <property type="component" value="Unassembled WGS sequence"/>
</dbReference>
<dbReference type="RefSeq" id="WP_007692541.1">
    <property type="nucleotide sequence ID" value="NZ_AJRK01000417.1"/>
</dbReference>
<dbReference type="OrthoDB" id="306138at2157"/>
<protein>
    <recommendedName>
        <fullName evidence="3">DUF1931 domain-containing protein</fullName>
    </recommendedName>
</protein>